<name>A0AAV9UNT0_9PEZI</name>
<gene>
    <name evidence="2" type="ORF">TWF730_011356</name>
</gene>
<dbReference type="AlphaFoldDB" id="A0AAV9UNT0"/>
<reference evidence="2 3" key="1">
    <citation type="submission" date="2019-10" db="EMBL/GenBank/DDBJ databases">
        <authorList>
            <person name="Palmer J.M."/>
        </authorList>
    </citation>
    <scope>NUCLEOTIDE SEQUENCE [LARGE SCALE GENOMIC DNA]</scope>
    <source>
        <strain evidence="2 3">TWF730</strain>
    </source>
</reference>
<evidence type="ECO:0000256" key="1">
    <source>
        <dbReference type="SAM" id="MobiDB-lite"/>
    </source>
</evidence>
<evidence type="ECO:0000313" key="2">
    <source>
        <dbReference type="EMBL" id="KAK6343769.1"/>
    </source>
</evidence>
<feature type="compositionally biased region" description="Acidic residues" evidence="1">
    <location>
        <begin position="596"/>
        <end position="605"/>
    </location>
</feature>
<evidence type="ECO:0000313" key="3">
    <source>
        <dbReference type="Proteomes" id="UP001373714"/>
    </source>
</evidence>
<comment type="caution">
    <text evidence="2">The sequence shown here is derived from an EMBL/GenBank/DDBJ whole genome shotgun (WGS) entry which is preliminary data.</text>
</comment>
<feature type="compositionally biased region" description="Basic and acidic residues" evidence="1">
    <location>
        <begin position="266"/>
        <end position="277"/>
    </location>
</feature>
<accession>A0AAV9UNT0</accession>
<feature type="region of interest" description="Disordered" evidence="1">
    <location>
        <begin position="266"/>
        <end position="309"/>
    </location>
</feature>
<proteinExistence type="predicted"/>
<dbReference type="EMBL" id="JAVHNS010000009">
    <property type="protein sequence ID" value="KAK6343769.1"/>
    <property type="molecule type" value="Genomic_DNA"/>
</dbReference>
<dbReference type="Proteomes" id="UP001373714">
    <property type="component" value="Unassembled WGS sequence"/>
</dbReference>
<sequence length="646" mass="72712">MWMTAQGAGVFIVFLWLVGYVSAWYQLNVFSDRKDYWEKPLSLRQFGKPPPPMTSTEECRMIARNKARAQMDAVAIWNREMQNIQVKAVAFYAHTDCKRRPRNVKIRTGTGVNPLPLLIIVLDTGGLDGLHITALSEIGIAVNPVAFQSFDIDAELSPGGLLERYAGNDIPGSIFVWNKTMDSYETSDRYRIHYIQPGRWERLGGDTAIFAYMKLETEKILLKAPPDEATQRKIKEFEFVQLGPYLGYQPVAPDINIGGLIEDRIEEPRPRGEERSGRFRSGGRGRGRSRDREEERGGNGEKEEEKINDQIAIEISSTSDGPQTLNKIPILDEQDDTRFFDFQSPPAQSISGLGLRRVDEPDDGNQLQSPQIFNPENFDEQPATLLDLPELFFPEMSTDREAPISNGNIIAEAIQSIFDSRGLIENADQNTQDLLRLTPRLLSSYHLSFDKGKWLAEIVSTTGSVMNKIIQIATSIYNTKGNPDVELGNDGDNLNPNLQGQGQTLQLDDIFGIHDFDISAIDSLGLYNQRNPDTLRDGLGDQVVNRQSQASLQNPGSLDYAVTKRLHTELEAVNLQNKYEAQVEKGTRELGKEASDDGSEDEDYEWTPTQELKDDSKTLKRGRRFQVSSCSYSCTIQSNNHPKRRI</sequence>
<feature type="compositionally biased region" description="Basic and acidic residues" evidence="1">
    <location>
        <begin position="288"/>
        <end position="308"/>
    </location>
</feature>
<organism evidence="2 3">
    <name type="scientific">Orbilia blumenaviensis</name>
    <dbReference type="NCBI Taxonomy" id="1796055"/>
    <lineage>
        <taxon>Eukaryota</taxon>
        <taxon>Fungi</taxon>
        <taxon>Dikarya</taxon>
        <taxon>Ascomycota</taxon>
        <taxon>Pezizomycotina</taxon>
        <taxon>Orbiliomycetes</taxon>
        <taxon>Orbiliales</taxon>
        <taxon>Orbiliaceae</taxon>
        <taxon>Orbilia</taxon>
    </lineage>
</organism>
<feature type="compositionally biased region" description="Basic and acidic residues" evidence="1">
    <location>
        <begin position="585"/>
        <end position="595"/>
    </location>
</feature>
<keyword evidence="3" id="KW-1185">Reference proteome</keyword>
<protein>
    <submittedName>
        <fullName evidence="2">Uncharacterized protein</fullName>
    </submittedName>
</protein>
<feature type="region of interest" description="Disordered" evidence="1">
    <location>
        <begin position="585"/>
        <end position="620"/>
    </location>
</feature>